<protein>
    <submittedName>
        <fullName evidence="3">Uncharacterized protein</fullName>
    </submittedName>
</protein>
<feature type="region of interest" description="Disordered" evidence="1">
    <location>
        <begin position="76"/>
        <end position="122"/>
    </location>
</feature>
<keyword evidence="2" id="KW-0472">Membrane</keyword>
<evidence type="ECO:0000313" key="3">
    <source>
        <dbReference type="EMBL" id="GAA2012774.1"/>
    </source>
</evidence>
<comment type="caution">
    <text evidence="3">The sequence shown here is derived from an EMBL/GenBank/DDBJ whole genome shotgun (WGS) entry which is preliminary data.</text>
</comment>
<feature type="region of interest" description="Disordered" evidence="1">
    <location>
        <begin position="1"/>
        <end position="24"/>
    </location>
</feature>
<keyword evidence="2" id="KW-0812">Transmembrane</keyword>
<feature type="transmembrane region" description="Helical" evidence="2">
    <location>
        <begin position="34"/>
        <end position="59"/>
    </location>
</feature>
<evidence type="ECO:0000256" key="1">
    <source>
        <dbReference type="SAM" id="MobiDB-lite"/>
    </source>
</evidence>
<keyword evidence="2" id="KW-1133">Transmembrane helix</keyword>
<reference evidence="4" key="1">
    <citation type="journal article" date="2019" name="Int. J. Syst. Evol. Microbiol.">
        <title>The Global Catalogue of Microorganisms (GCM) 10K type strain sequencing project: providing services to taxonomists for standard genome sequencing and annotation.</title>
        <authorList>
            <consortium name="The Broad Institute Genomics Platform"/>
            <consortium name="The Broad Institute Genome Sequencing Center for Infectious Disease"/>
            <person name="Wu L."/>
            <person name="Ma J."/>
        </authorList>
    </citation>
    <scope>NUCLEOTIDE SEQUENCE [LARGE SCALE GENOMIC DNA]</scope>
    <source>
        <strain evidence="4">JCM 16014</strain>
    </source>
</reference>
<name>A0ABP5EZY4_9ACTN</name>
<keyword evidence="4" id="KW-1185">Reference proteome</keyword>
<organism evidence="3 4">
    <name type="scientific">Catenulispora yoronensis</name>
    <dbReference type="NCBI Taxonomy" id="450799"/>
    <lineage>
        <taxon>Bacteria</taxon>
        <taxon>Bacillati</taxon>
        <taxon>Actinomycetota</taxon>
        <taxon>Actinomycetes</taxon>
        <taxon>Catenulisporales</taxon>
        <taxon>Catenulisporaceae</taxon>
        <taxon>Catenulispora</taxon>
    </lineage>
</organism>
<accession>A0ABP5EZY4</accession>
<gene>
    <name evidence="3" type="ORF">GCM10009839_04110</name>
</gene>
<sequence length="211" mass="21293">METVRQRVDIDGGGTVEVPPDREPMTGPVGDGELVLLCGVLGGVAVGLGAVLGCALPVLPVGGFAELFDAGAGESLIDPASRPEPCDEDPAGFADEGCDSGAPPGDRSSALREPEPEPAPAVDPAALFVSWPGGEPALLPQAAQQAQTAQTRAAATAVAAALAGATVPRFGMDATVAKTGRHAGGTRRRARCVRRDCSTVSARDGFSLDNR</sequence>
<evidence type="ECO:0000256" key="2">
    <source>
        <dbReference type="SAM" id="Phobius"/>
    </source>
</evidence>
<dbReference type="EMBL" id="BAAAQN010000002">
    <property type="protein sequence ID" value="GAA2012774.1"/>
    <property type="molecule type" value="Genomic_DNA"/>
</dbReference>
<feature type="compositionally biased region" description="Basic and acidic residues" evidence="1">
    <location>
        <begin position="1"/>
        <end position="10"/>
    </location>
</feature>
<evidence type="ECO:0000313" key="4">
    <source>
        <dbReference type="Proteomes" id="UP001500751"/>
    </source>
</evidence>
<dbReference type="Proteomes" id="UP001500751">
    <property type="component" value="Unassembled WGS sequence"/>
</dbReference>
<proteinExistence type="predicted"/>